<comment type="caution">
    <text evidence="2">The sequence shown here is derived from an EMBL/GenBank/DDBJ whole genome shotgun (WGS) entry which is preliminary data.</text>
</comment>
<dbReference type="RefSeq" id="WP_066231692.1">
    <property type="nucleotide sequence ID" value="NZ_JARTFQ010000004.1"/>
</dbReference>
<gene>
    <name evidence="2" type="ORF">P9271_17120</name>
</gene>
<protein>
    <submittedName>
        <fullName evidence="2">Uncharacterized protein</fullName>
    </submittedName>
</protein>
<name>A0ABU6P1S7_9BACI</name>
<dbReference type="Proteomes" id="UP001342826">
    <property type="component" value="Unassembled WGS sequence"/>
</dbReference>
<evidence type="ECO:0000256" key="1">
    <source>
        <dbReference type="SAM" id="Phobius"/>
    </source>
</evidence>
<evidence type="ECO:0000313" key="2">
    <source>
        <dbReference type="EMBL" id="MED4403030.1"/>
    </source>
</evidence>
<proteinExistence type="predicted"/>
<keyword evidence="3" id="KW-1185">Reference proteome</keyword>
<sequence>MNELINTLGLFLYFPQDKSEYIPAGIMMLICGIAAYVTFRLIIRLSKKEQQKTDELIRRMEAENKSNQK</sequence>
<keyword evidence="1" id="KW-0472">Membrane</keyword>
<dbReference type="GeneID" id="301141896"/>
<keyword evidence="1" id="KW-1133">Transmembrane helix</keyword>
<reference evidence="2 3" key="1">
    <citation type="submission" date="2023-03" db="EMBL/GenBank/DDBJ databases">
        <title>Bacillus Genome Sequencing.</title>
        <authorList>
            <person name="Dunlap C."/>
        </authorList>
    </citation>
    <scope>NUCLEOTIDE SEQUENCE [LARGE SCALE GENOMIC DNA]</scope>
    <source>
        <strain evidence="2 3">NRS-1717</strain>
    </source>
</reference>
<evidence type="ECO:0000313" key="3">
    <source>
        <dbReference type="Proteomes" id="UP001342826"/>
    </source>
</evidence>
<feature type="transmembrane region" description="Helical" evidence="1">
    <location>
        <begin position="21"/>
        <end position="43"/>
    </location>
</feature>
<organism evidence="2 3">
    <name type="scientific">Metabacillus fastidiosus</name>
    <dbReference type="NCBI Taxonomy" id="1458"/>
    <lineage>
        <taxon>Bacteria</taxon>
        <taxon>Bacillati</taxon>
        <taxon>Bacillota</taxon>
        <taxon>Bacilli</taxon>
        <taxon>Bacillales</taxon>
        <taxon>Bacillaceae</taxon>
        <taxon>Metabacillus</taxon>
    </lineage>
</organism>
<keyword evidence="1" id="KW-0812">Transmembrane</keyword>
<accession>A0ABU6P1S7</accession>
<dbReference type="EMBL" id="JARTFS010000013">
    <property type="protein sequence ID" value="MED4403030.1"/>
    <property type="molecule type" value="Genomic_DNA"/>
</dbReference>